<evidence type="ECO:0000313" key="2">
    <source>
        <dbReference type="EMBL" id="UOP04937.1"/>
    </source>
</evidence>
<organism evidence="2 3">
    <name type="scientific">Conchiformibius kuhniae</name>
    <dbReference type="NCBI Taxonomy" id="211502"/>
    <lineage>
        <taxon>Bacteria</taxon>
        <taxon>Pseudomonadati</taxon>
        <taxon>Pseudomonadota</taxon>
        <taxon>Betaproteobacteria</taxon>
        <taxon>Neisseriales</taxon>
        <taxon>Neisseriaceae</taxon>
        <taxon>Conchiformibius</taxon>
    </lineage>
</organism>
<feature type="region of interest" description="Disordered" evidence="1">
    <location>
        <begin position="17"/>
        <end position="37"/>
    </location>
</feature>
<sequence>MMLRNMRPKACHQLADKTPYHHSRADGNPKQIEKSVDETSLAKHQAVDFRIRGNDGMFVLCRARCPTLRGFSPCICGFWLEIRFAKPLMTRLDP</sequence>
<gene>
    <name evidence="2" type="ORF">LVJ77_00830</name>
</gene>
<dbReference type="Proteomes" id="UP000831534">
    <property type="component" value="Chromosome"/>
</dbReference>
<reference evidence="2" key="1">
    <citation type="journal article" date="2022" name="Res Sq">
        <title>Evolution of multicellular longitudinally dividing oral cavity symbionts (Neisseriaceae).</title>
        <authorList>
            <person name="Nyongesa S."/>
            <person name="Weber P."/>
            <person name="Bernet E."/>
            <person name="Pullido F."/>
            <person name="Nieckarz M."/>
            <person name="Delaby M."/>
            <person name="Nieves C."/>
            <person name="Viehboeck T."/>
            <person name="Krause N."/>
            <person name="Rivera-Millot A."/>
            <person name="Nakamura A."/>
            <person name="Vischer N."/>
            <person name="VanNieuwenhze M."/>
            <person name="Brun Y."/>
            <person name="Cava F."/>
            <person name="Bulgheresi S."/>
            <person name="Veyrier F."/>
        </authorList>
    </citation>
    <scope>NUCLEOTIDE SEQUENCE</scope>
    <source>
        <strain evidence="2">17694</strain>
    </source>
</reference>
<proteinExistence type="predicted"/>
<reference evidence="2" key="2">
    <citation type="submission" date="2024-09" db="EMBL/GenBank/DDBJ databases">
        <authorList>
            <person name="Veyrier F.J."/>
        </authorList>
    </citation>
    <scope>NUCLEOTIDE SEQUENCE</scope>
    <source>
        <strain evidence="2">17694</strain>
    </source>
</reference>
<dbReference type="KEGG" id="ckh:LVJ77_00830"/>
<evidence type="ECO:0000313" key="3">
    <source>
        <dbReference type="Proteomes" id="UP000831534"/>
    </source>
</evidence>
<evidence type="ECO:0000256" key="1">
    <source>
        <dbReference type="SAM" id="MobiDB-lite"/>
    </source>
</evidence>
<dbReference type="AlphaFoldDB" id="A0A8T9MTK8"/>
<name>A0A8T9MTK8_9NEIS</name>
<dbReference type="EMBL" id="CP091521">
    <property type="protein sequence ID" value="UOP04937.1"/>
    <property type="molecule type" value="Genomic_DNA"/>
</dbReference>
<dbReference type="RefSeq" id="WP_156900777.1">
    <property type="nucleotide sequence ID" value="NZ_CP091521.1"/>
</dbReference>
<accession>A0A8T9MTK8</accession>
<keyword evidence="3" id="KW-1185">Reference proteome</keyword>
<protein>
    <submittedName>
        <fullName evidence="2">Uncharacterized protein</fullName>
    </submittedName>
</protein>